<evidence type="ECO:0000313" key="3">
    <source>
        <dbReference type="Proteomes" id="UP001222683"/>
    </source>
</evidence>
<sequence>MKNPFREKSSADGRIIKKRSEQRGKSDFCLPDSSKTGRAAPKVDKKRDKCSFLSTGLSKFGPHGSESRTKSPKIGKMFYSVTFAKSVWSQITGKSTAHQKSPFRSQHNSGAVIEQMMRSTAFGKITAVYGHIDGNGRLSVKIKGFRTRFYGQNLQKAVFVRKMRFDYGQISKKWRFVRKI</sequence>
<proteinExistence type="predicted"/>
<feature type="region of interest" description="Disordered" evidence="1">
    <location>
        <begin position="1"/>
        <end position="48"/>
    </location>
</feature>
<evidence type="ECO:0000256" key="1">
    <source>
        <dbReference type="SAM" id="MobiDB-lite"/>
    </source>
</evidence>
<protein>
    <submittedName>
        <fullName evidence="2">Uncharacterized protein</fullName>
    </submittedName>
</protein>
<dbReference type="EMBL" id="CP117692">
    <property type="protein sequence ID" value="WDC83122.1"/>
    <property type="molecule type" value="Genomic_DNA"/>
</dbReference>
<name>A0AAQ2XLZ2_9LACO</name>
<reference evidence="2" key="1">
    <citation type="submission" date="2023-02" db="EMBL/GenBank/DDBJ databases">
        <title>Complete genome sequence of Lactobacillus ruminis CACC888 isolated from Pig feces.</title>
        <authorList>
            <person name="Park S."/>
            <person name="Park M.A."/>
            <person name="Kim D.-H."/>
            <person name="Kim Y."/>
        </authorList>
    </citation>
    <scope>NUCLEOTIDE SEQUENCE</scope>
    <source>
        <strain evidence="2">CACC888</strain>
    </source>
</reference>
<dbReference type="Proteomes" id="UP001222683">
    <property type="component" value="Chromosome"/>
</dbReference>
<evidence type="ECO:0000313" key="2">
    <source>
        <dbReference type="EMBL" id="WDC83122.1"/>
    </source>
</evidence>
<accession>A0AAQ2XLZ2</accession>
<dbReference type="RefSeq" id="WP_273745627.1">
    <property type="nucleotide sequence ID" value="NZ_CP117692.1"/>
</dbReference>
<dbReference type="AlphaFoldDB" id="A0AAQ2XLZ2"/>
<organism evidence="2 3">
    <name type="scientific">Ligilactobacillus ruminis</name>
    <dbReference type="NCBI Taxonomy" id="1623"/>
    <lineage>
        <taxon>Bacteria</taxon>
        <taxon>Bacillati</taxon>
        <taxon>Bacillota</taxon>
        <taxon>Bacilli</taxon>
        <taxon>Lactobacillales</taxon>
        <taxon>Lactobacillaceae</taxon>
        <taxon>Ligilactobacillus</taxon>
    </lineage>
</organism>
<gene>
    <name evidence="2" type="ORF">PSR59_03855</name>
</gene>
<feature type="compositionally biased region" description="Basic and acidic residues" evidence="1">
    <location>
        <begin position="1"/>
        <end position="26"/>
    </location>
</feature>